<feature type="region of interest" description="Disordered" evidence="2">
    <location>
        <begin position="448"/>
        <end position="477"/>
    </location>
</feature>
<comment type="similarity">
    <text evidence="1">Belongs to the mycobacterial PPE family.</text>
</comment>
<dbReference type="InterPro" id="IPR043641">
    <property type="entry name" value="PPE-PPW_C"/>
</dbReference>
<gene>
    <name evidence="5" type="primary">PPE37</name>
    <name evidence="5" type="ORF">MSTO_02930</name>
</gene>
<sequence length="477" mass="48831">MTYPIWAAFPPEIHSALLSAGTGPGPLLAAAEAWRALATQYGDTAAELTGILAATQADDWDGPAAEQFVAAHQPYLLWLSDAGAVATAATIGHESAAAAYESALCAMPTPTELAGNHALHAALLATNFFGINTIPIALNEADYTRMWVQAATVMSVYQAVAQENLSAVPTTSAAPRIITTRATVAAATGHRKFPDIVKMLIRALQNLLNYLAKLVTNVLPEPFRSLIRHALDWVIAIVSSQMFSILAHAILDPLIYFGPFTPLLSVLAPIGLIGLLGMAGLDNPGPHDAESHPSPPRDHARRSPAATAAMPVNGGPVASHATAPGSPTSPTATAASAGPAAGAAHALYAVGANPDGEGFTLTSGAKASGDATAAVPGGAALARGAEAGATRRAGLRQHGRKYQFAYLDQDLDLALPDHLSLPEHVAAASAGAGSLGFAGSIPKTTAAQARGLRTGGEFDGASPEPMLPRTWEAGENP</sequence>
<accession>A0A7I7Q1C4</accession>
<name>A0A7I7Q1C4_9MYCO</name>
<dbReference type="Proteomes" id="UP000467130">
    <property type="component" value="Chromosome"/>
</dbReference>
<feature type="domain" description="PPE" evidence="3">
    <location>
        <begin position="6"/>
        <end position="168"/>
    </location>
</feature>
<dbReference type="EMBL" id="AP022587">
    <property type="protein sequence ID" value="BBY20088.1"/>
    <property type="molecule type" value="Genomic_DNA"/>
</dbReference>
<organism evidence="5 6">
    <name type="scientific">Mycobacterium stomatepiae</name>
    <dbReference type="NCBI Taxonomy" id="470076"/>
    <lineage>
        <taxon>Bacteria</taxon>
        <taxon>Bacillati</taxon>
        <taxon>Actinomycetota</taxon>
        <taxon>Actinomycetes</taxon>
        <taxon>Mycobacteriales</taxon>
        <taxon>Mycobacteriaceae</taxon>
        <taxon>Mycobacterium</taxon>
        <taxon>Mycobacterium simiae complex</taxon>
    </lineage>
</organism>
<keyword evidence="6" id="KW-1185">Reference proteome</keyword>
<dbReference type="GO" id="GO:0052572">
    <property type="term" value="P:response to host immune response"/>
    <property type="evidence" value="ECO:0007669"/>
    <property type="project" value="TreeGrafter"/>
</dbReference>
<proteinExistence type="inferred from homology"/>
<evidence type="ECO:0000313" key="5">
    <source>
        <dbReference type="EMBL" id="BBY20088.1"/>
    </source>
</evidence>
<dbReference type="PANTHER" id="PTHR46766:SF1">
    <property type="entry name" value="GLUTAMINE-RICH PROTEIN 2"/>
    <property type="match status" value="1"/>
</dbReference>
<feature type="compositionally biased region" description="Low complexity" evidence="2">
    <location>
        <begin position="318"/>
        <end position="337"/>
    </location>
</feature>
<dbReference type="Pfam" id="PF18878">
    <property type="entry name" value="PPE-PPW"/>
    <property type="match status" value="1"/>
</dbReference>
<dbReference type="Pfam" id="PF00823">
    <property type="entry name" value="PPE"/>
    <property type="match status" value="1"/>
</dbReference>
<dbReference type="InterPro" id="IPR000030">
    <property type="entry name" value="PPE_dom"/>
</dbReference>
<evidence type="ECO:0000256" key="1">
    <source>
        <dbReference type="ARBA" id="ARBA00010652"/>
    </source>
</evidence>
<dbReference type="AlphaFoldDB" id="A0A7I7Q1C4"/>
<dbReference type="RefSeq" id="WP_163788275.1">
    <property type="nucleotide sequence ID" value="NZ_AP022587.1"/>
</dbReference>
<dbReference type="Gene3D" id="1.20.1260.20">
    <property type="entry name" value="PPE superfamily"/>
    <property type="match status" value="1"/>
</dbReference>
<dbReference type="PANTHER" id="PTHR46766">
    <property type="entry name" value="GLUTAMINE-RICH PROTEIN 2"/>
    <property type="match status" value="1"/>
</dbReference>
<evidence type="ECO:0000313" key="6">
    <source>
        <dbReference type="Proteomes" id="UP000467130"/>
    </source>
</evidence>
<reference evidence="5 6" key="1">
    <citation type="journal article" date="2019" name="Emerg. Microbes Infect.">
        <title>Comprehensive subspecies identification of 175 nontuberculous mycobacteria species based on 7547 genomic profiles.</title>
        <authorList>
            <person name="Matsumoto Y."/>
            <person name="Kinjo T."/>
            <person name="Motooka D."/>
            <person name="Nabeya D."/>
            <person name="Jung N."/>
            <person name="Uechi K."/>
            <person name="Horii T."/>
            <person name="Iida T."/>
            <person name="Fujita J."/>
            <person name="Nakamura S."/>
        </authorList>
    </citation>
    <scope>NUCLEOTIDE SEQUENCE [LARGE SCALE GENOMIC DNA]</scope>
    <source>
        <strain evidence="5 6">JCM 17783</strain>
    </source>
</reference>
<evidence type="ECO:0000259" key="4">
    <source>
        <dbReference type="Pfam" id="PF18878"/>
    </source>
</evidence>
<evidence type="ECO:0000259" key="3">
    <source>
        <dbReference type="Pfam" id="PF00823"/>
    </source>
</evidence>
<dbReference type="SUPFAM" id="SSF140459">
    <property type="entry name" value="PE/PPE dimer-like"/>
    <property type="match status" value="1"/>
</dbReference>
<feature type="region of interest" description="Disordered" evidence="2">
    <location>
        <begin position="284"/>
        <end position="337"/>
    </location>
</feature>
<feature type="compositionally biased region" description="Basic and acidic residues" evidence="2">
    <location>
        <begin position="285"/>
        <end position="298"/>
    </location>
</feature>
<feature type="domain" description="PPE-PPW subfamily C-terminal" evidence="4">
    <location>
        <begin position="427"/>
        <end position="471"/>
    </location>
</feature>
<evidence type="ECO:0000256" key="2">
    <source>
        <dbReference type="SAM" id="MobiDB-lite"/>
    </source>
</evidence>
<dbReference type="KEGG" id="msto:MSTO_02930"/>
<dbReference type="InterPro" id="IPR038332">
    <property type="entry name" value="PPE_sf"/>
</dbReference>
<protein>
    <submittedName>
        <fullName evidence="5">Putative PPE family protein PPE37</fullName>
    </submittedName>
</protein>